<feature type="binding site" evidence="5">
    <location>
        <begin position="79"/>
        <end position="81"/>
    </location>
    <ligand>
        <name>substrate</name>
    </ligand>
</feature>
<dbReference type="AlphaFoldDB" id="A0A9J6ZBK9"/>
<keyword evidence="2 5" id="KW-0378">Hydrolase</keyword>
<dbReference type="NCBIfam" id="NF001862">
    <property type="entry name" value="PRK00601.1"/>
    <property type="match status" value="1"/>
</dbReference>
<dbReference type="NCBIfam" id="TIGR00576">
    <property type="entry name" value="dut"/>
    <property type="match status" value="1"/>
</dbReference>
<dbReference type="KEGG" id="plig:NAG76_16705"/>
<dbReference type="HAMAP" id="MF_00116">
    <property type="entry name" value="dUTPase_bact"/>
    <property type="match status" value="1"/>
</dbReference>
<feature type="domain" description="dUTPase-like" evidence="6">
    <location>
        <begin position="27"/>
        <end position="158"/>
    </location>
</feature>
<proteinExistence type="inferred from homology"/>
<keyword evidence="5" id="KW-0460">Magnesium</keyword>
<dbReference type="EMBL" id="CP097899">
    <property type="protein sequence ID" value="URN93459.1"/>
    <property type="molecule type" value="Genomic_DNA"/>
</dbReference>
<dbReference type="SUPFAM" id="SSF51283">
    <property type="entry name" value="dUTPase-like"/>
    <property type="match status" value="1"/>
</dbReference>
<dbReference type="Proteomes" id="UP001056756">
    <property type="component" value="Chromosome"/>
</dbReference>
<dbReference type="InterPro" id="IPR033704">
    <property type="entry name" value="dUTPase_trimeric"/>
</dbReference>
<comment type="pathway">
    <text evidence="5">Pyrimidine metabolism; dUMP biosynthesis; dUMP from dCTP (dUTP route): step 2/2.</text>
</comment>
<evidence type="ECO:0000313" key="7">
    <source>
        <dbReference type="EMBL" id="URN93459.1"/>
    </source>
</evidence>
<dbReference type="InterPro" id="IPR029054">
    <property type="entry name" value="dUTPase-like"/>
</dbReference>
<sequence length="159" mass="17195">MIKQLLNLGGISLFQVLFKRLEGNEDLAIPKRMTEGSAGFDLQASVAEPVVLAPGERKLIPTGFAMAMPIELEAQIRPRSGLAYKHGITCLNSPGTIDADYRGEVKVLLINHGQEPFTIERGERIAQMLFQIVPSVTIVEADELPDTLRGAGGFGHTGV</sequence>
<dbReference type="GO" id="GO:0004170">
    <property type="term" value="F:dUTP diphosphatase activity"/>
    <property type="evidence" value="ECO:0007669"/>
    <property type="project" value="UniProtKB-UniRule"/>
</dbReference>
<comment type="function">
    <text evidence="5">This enzyme is involved in nucleotide metabolism: it produces dUMP, the immediate precursor of thymidine nucleotides and it decreases the intracellular concentration of dUTP so that uracil cannot be incorporated into DNA.</text>
</comment>
<dbReference type="Gene3D" id="2.70.40.10">
    <property type="match status" value="1"/>
</dbReference>
<dbReference type="PANTHER" id="PTHR11241:SF0">
    <property type="entry name" value="DEOXYURIDINE 5'-TRIPHOSPHATE NUCLEOTIDOHYDROLASE"/>
    <property type="match status" value="1"/>
</dbReference>
<evidence type="ECO:0000256" key="4">
    <source>
        <dbReference type="ARBA" id="ARBA00047686"/>
    </source>
</evidence>
<evidence type="ECO:0000256" key="5">
    <source>
        <dbReference type="HAMAP-Rule" id="MF_00116"/>
    </source>
</evidence>
<evidence type="ECO:0000256" key="2">
    <source>
        <dbReference type="ARBA" id="ARBA00022801"/>
    </source>
</evidence>
<dbReference type="InterPro" id="IPR036157">
    <property type="entry name" value="dUTPase-like_sf"/>
</dbReference>
<comment type="catalytic activity">
    <reaction evidence="4 5">
        <text>dUTP + H2O = dUMP + diphosphate + H(+)</text>
        <dbReference type="Rhea" id="RHEA:10248"/>
        <dbReference type="ChEBI" id="CHEBI:15377"/>
        <dbReference type="ChEBI" id="CHEBI:15378"/>
        <dbReference type="ChEBI" id="CHEBI:33019"/>
        <dbReference type="ChEBI" id="CHEBI:61555"/>
        <dbReference type="ChEBI" id="CHEBI:246422"/>
        <dbReference type="EC" id="3.6.1.23"/>
    </reaction>
</comment>
<comment type="similarity">
    <text evidence="1 5">Belongs to the dUTPase family.</text>
</comment>
<dbReference type="PANTHER" id="PTHR11241">
    <property type="entry name" value="DEOXYURIDINE 5'-TRIPHOSPHATE NUCLEOTIDOHYDROLASE"/>
    <property type="match status" value="1"/>
</dbReference>
<protein>
    <recommendedName>
        <fullName evidence="5">Deoxyuridine 5'-triphosphate nucleotidohydrolase</fullName>
        <shortName evidence="5">dUTPase</shortName>
        <ecNumber evidence="5">3.6.1.23</ecNumber>
    </recommendedName>
    <alternativeName>
        <fullName evidence="5">dUTP pyrophosphatase</fullName>
    </alternativeName>
</protein>
<dbReference type="EC" id="3.6.1.23" evidence="5"/>
<dbReference type="InterPro" id="IPR008181">
    <property type="entry name" value="dUTPase"/>
</dbReference>
<evidence type="ECO:0000256" key="3">
    <source>
        <dbReference type="ARBA" id="ARBA00023080"/>
    </source>
</evidence>
<name>A0A9J6ZBK9_9BACL</name>
<dbReference type="Pfam" id="PF00692">
    <property type="entry name" value="dUTPase"/>
    <property type="match status" value="1"/>
</dbReference>
<dbReference type="GO" id="GO:0046081">
    <property type="term" value="P:dUTP catabolic process"/>
    <property type="evidence" value="ECO:0007669"/>
    <property type="project" value="InterPro"/>
</dbReference>
<dbReference type="CDD" id="cd07557">
    <property type="entry name" value="trimeric_dUTPase"/>
    <property type="match status" value="1"/>
</dbReference>
<dbReference type="GO" id="GO:0000287">
    <property type="term" value="F:magnesium ion binding"/>
    <property type="evidence" value="ECO:0007669"/>
    <property type="project" value="UniProtKB-UniRule"/>
</dbReference>
<comment type="caution">
    <text evidence="5">Lacks conserved residue(s) required for the propagation of feature annotation.</text>
</comment>
<evidence type="ECO:0000256" key="1">
    <source>
        <dbReference type="ARBA" id="ARBA00006581"/>
    </source>
</evidence>
<evidence type="ECO:0000313" key="8">
    <source>
        <dbReference type="Proteomes" id="UP001056756"/>
    </source>
</evidence>
<evidence type="ECO:0000259" key="6">
    <source>
        <dbReference type="Pfam" id="PF00692"/>
    </source>
</evidence>
<feature type="binding site" evidence="5">
    <location>
        <begin position="96"/>
        <end position="98"/>
    </location>
    <ligand>
        <name>substrate</name>
    </ligand>
</feature>
<keyword evidence="3 5" id="KW-0546">Nucleotide metabolism</keyword>
<feature type="binding site" evidence="5">
    <location>
        <position position="92"/>
    </location>
    <ligand>
        <name>substrate</name>
    </ligand>
</feature>
<reference evidence="7" key="1">
    <citation type="submission" date="2022-05" db="EMBL/GenBank/DDBJ databases">
        <title>Novel bacterial taxa in a minimal lignocellulolytic consortium and its capacity to transform plastics disclosed by genome-resolved metagenomics.</title>
        <authorList>
            <person name="Rodriguez C.A.D."/>
            <person name="Diaz-Garcia L."/>
            <person name="Herrera K."/>
            <person name="Tarazona N.A."/>
            <person name="Sproer C."/>
            <person name="Overmann J."/>
            <person name="Jimenez D.J."/>
        </authorList>
    </citation>
    <scope>NUCLEOTIDE SEQUENCE</scope>
    <source>
        <strain evidence="7">MAG5</strain>
    </source>
</reference>
<keyword evidence="5" id="KW-0479">Metal-binding</keyword>
<dbReference type="GO" id="GO:0006226">
    <property type="term" value="P:dUMP biosynthetic process"/>
    <property type="evidence" value="ECO:0007669"/>
    <property type="project" value="UniProtKB-UniRule"/>
</dbReference>
<comment type="cofactor">
    <cofactor evidence="5">
        <name>Mg(2+)</name>
        <dbReference type="ChEBI" id="CHEBI:18420"/>
    </cofactor>
</comment>
<organism evidence="7 8">
    <name type="scientific">Candidatus Pristimantibacillus lignocellulolyticus</name>
    <dbReference type="NCBI Taxonomy" id="2994561"/>
    <lineage>
        <taxon>Bacteria</taxon>
        <taxon>Bacillati</taxon>
        <taxon>Bacillota</taxon>
        <taxon>Bacilli</taxon>
        <taxon>Bacillales</taxon>
        <taxon>Paenibacillaceae</taxon>
        <taxon>Candidatus Pristimantibacillus</taxon>
    </lineage>
</organism>
<accession>A0A9J6ZBK9</accession>
<gene>
    <name evidence="5 7" type="primary">dut</name>
    <name evidence="7" type="ORF">NAG76_16705</name>
</gene>